<feature type="transmembrane region" description="Helical" evidence="2">
    <location>
        <begin position="137"/>
        <end position="161"/>
    </location>
</feature>
<feature type="domain" description="SMODS and SLOG-associating 2TM effector" evidence="3">
    <location>
        <begin position="125"/>
        <end position="246"/>
    </location>
</feature>
<gene>
    <name evidence="4" type="ORF">NKR23_g8547</name>
</gene>
<dbReference type="Proteomes" id="UP001174694">
    <property type="component" value="Unassembled WGS sequence"/>
</dbReference>
<evidence type="ECO:0000256" key="2">
    <source>
        <dbReference type="SAM" id="Phobius"/>
    </source>
</evidence>
<organism evidence="4 5">
    <name type="scientific">Pleurostoma richardsiae</name>
    <dbReference type="NCBI Taxonomy" id="41990"/>
    <lineage>
        <taxon>Eukaryota</taxon>
        <taxon>Fungi</taxon>
        <taxon>Dikarya</taxon>
        <taxon>Ascomycota</taxon>
        <taxon>Pezizomycotina</taxon>
        <taxon>Sordariomycetes</taxon>
        <taxon>Sordariomycetidae</taxon>
        <taxon>Calosphaeriales</taxon>
        <taxon>Pleurostomataceae</taxon>
        <taxon>Pleurostoma</taxon>
    </lineage>
</organism>
<dbReference type="AlphaFoldDB" id="A0AA38R957"/>
<feature type="region of interest" description="Disordered" evidence="1">
    <location>
        <begin position="251"/>
        <end position="297"/>
    </location>
</feature>
<dbReference type="EMBL" id="JANBVO010000030">
    <property type="protein sequence ID" value="KAJ9138492.1"/>
    <property type="molecule type" value="Genomic_DNA"/>
</dbReference>
<reference evidence="4" key="1">
    <citation type="submission" date="2022-07" db="EMBL/GenBank/DDBJ databases">
        <title>Fungi with potential for degradation of polypropylene.</title>
        <authorList>
            <person name="Gostincar C."/>
        </authorList>
    </citation>
    <scope>NUCLEOTIDE SEQUENCE</scope>
    <source>
        <strain evidence="4">EXF-13308</strain>
    </source>
</reference>
<dbReference type="Pfam" id="PF18142">
    <property type="entry name" value="SLATT_fungal"/>
    <property type="match status" value="1"/>
</dbReference>
<protein>
    <recommendedName>
        <fullName evidence="3">SMODS and SLOG-associating 2TM effector domain-containing protein</fullName>
    </recommendedName>
</protein>
<feature type="compositionally biased region" description="Polar residues" evidence="1">
    <location>
        <begin position="17"/>
        <end position="31"/>
    </location>
</feature>
<feature type="region of interest" description="Disordered" evidence="1">
    <location>
        <begin position="1"/>
        <end position="86"/>
    </location>
</feature>
<keyword evidence="2" id="KW-1133">Transmembrane helix</keyword>
<keyword evidence="2" id="KW-0472">Membrane</keyword>
<feature type="transmembrane region" description="Helical" evidence="2">
    <location>
        <begin position="167"/>
        <end position="188"/>
    </location>
</feature>
<dbReference type="InterPro" id="IPR041622">
    <property type="entry name" value="SLATT_fungi"/>
</dbReference>
<proteinExistence type="predicted"/>
<keyword evidence="5" id="KW-1185">Reference proteome</keyword>
<dbReference type="NCBIfam" id="NF033635">
    <property type="entry name" value="SLATT_fungal"/>
    <property type="match status" value="1"/>
</dbReference>
<evidence type="ECO:0000313" key="4">
    <source>
        <dbReference type="EMBL" id="KAJ9138492.1"/>
    </source>
</evidence>
<comment type="caution">
    <text evidence="4">The sequence shown here is derived from an EMBL/GenBank/DDBJ whole genome shotgun (WGS) entry which is preliminary data.</text>
</comment>
<feature type="compositionally biased region" description="Low complexity" evidence="1">
    <location>
        <begin position="275"/>
        <end position="288"/>
    </location>
</feature>
<dbReference type="PANTHER" id="PTHR38793:SF3">
    <property type="entry name" value="SMODS AND SLOG-ASSOCIATING 2TM EFFECTOR DOMAIN-CONTAINING PROTEIN"/>
    <property type="match status" value="1"/>
</dbReference>
<name>A0AA38R957_9PEZI</name>
<sequence>MSEPTESSPLLADSDAQPLNTSDSSSANRPSSTDRSRTASGEPRQQRKNQPDHEGPQSQTPQLPKADTDTSWPAPAGLHPPGPNDENLLIFRQALGISQPLPSSGDGGPALEEGRRAATGIYASVIHQQRSKRIQHAVVSVVLYTCHVAQVVLGAALTALGPSAARHARAITLLGAANTVVAGLLALAKGQGQPERLRKDEVGYRRLRDWIEETEALLAAGVVGRDRREVGLLVEVAFKKYNAVKASEVNNRPDNYVRQPEEGPEPEDGGGRLQSSGGESTGSTSSDGNAVVRLNMR</sequence>
<accession>A0AA38R957</accession>
<keyword evidence="2" id="KW-0812">Transmembrane</keyword>
<dbReference type="PANTHER" id="PTHR38793">
    <property type="entry name" value="SLATT_FUNGAL DOMAIN-CONTAINING PROTEIN-RELATED"/>
    <property type="match status" value="1"/>
</dbReference>
<evidence type="ECO:0000256" key="1">
    <source>
        <dbReference type="SAM" id="MobiDB-lite"/>
    </source>
</evidence>
<evidence type="ECO:0000259" key="3">
    <source>
        <dbReference type="Pfam" id="PF18142"/>
    </source>
</evidence>
<evidence type="ECO:0000313" key="5">
    <source>
        <dbReference type="Proteomes" id="UP001174694"/>
    </source>
</evidence>